<feature type="signal peptide" evidence="3">
    <location>
        <begin position="1"/>
        <end position="20"/>
    </location>
</feature>
<evidence type="ECO:0000256" key="3">
    <source>
        <dbReference type="SAM" id="SignalP"/>
    </source>
</evidence>
<dbReference type="PANTHER" id="PTHR47032">
    <property type="entry name" value="UDP-D-XYLOSE:L-FUCOSE ALPHA-1,3-D-XYLOSYLTRANSFERASE-RELATED"/>
    <property type="match status" value="1"/>
</dbReference>
<dbReference type="PANTHER" id="PTHR47032:SF1">
    <property type="entry name" value="UDP-D-XYLOSE:L-FUCOSE ALPHA-1,3-D-XYLOSYLTRANSFERASE-RELATED"/>
    <property type="match status" value="1"/>
</dbReference>
<dbReference type="InterPro" id="IPR029044">
    <property type="entry name" value="Nucleotide-diphossugar_trans"/>
</dbReference>
<sequence length="1050" mass="120257">MLPARLVFPLLGALVPVVVGSPPEDAKRNRAGMEGLVPLYLWVQNKTKQRFLNMCREENVSISEMLMRWASFQAVERPALPGDQWRTRSESGVSPAEQMKPESTGGVGPNLREVTKERKPLGQTFMLDLREADVNLLKKAGRKQSLLATWTTGESKYMSLALNLALSVRRNTPHLERSFVCIALDREARRAMRKHRFQTILHAVPRLDLKDAIWKMRWFILHTFAYFGVNGFVLDSDIVVLRSPFEVLKGDADFEVMTDHFWPELHLWEYWTRPEEHINTGCIYVKASNRTKAFLYEFLEDHNETQVGGIPRHWMDQQVFNKFVQRKLFHSSSDLVHGLYESQIYRNTRPLLPVVDPIRIRILDPVVVAHGMNYFWIRAHERPGQERQPVLAHANGVDGKEYFLRDRKLWYLNDFETRFEGQNFLTYEHPPRLSLANDFRHLTRAVVVAASLKRRLVLPNRMNCNNCPALEAYKGTAMLGTSNCTFDYFAWSQSFLGHHGELVVESGLESDPHFALLSAETATSDHFVELFQAAWKGGHGGKGNFRSRRLHIADLELAYKTALEVGFRPAMVFECRHHDWPVGWMACRDQRFVQAQGMFSRCEAFPEQGGCGYRGVTCCEAFWGWSEKLEYFTGKSWDLPCNCGLSECEPREGAERAQGCCAFAGGQPRCDRRIRMESVPEINTPEDTESLTSTALAELEAFGDPISFWKTCRLNRQLRASDKTIEELLWNCHRLATRFLLLKQNLDVLGRWCRFAHRLRRAATDTADLAFPRNWPSPTLLRPFNAETGKVEVLRTEDLNLKLSHDLAQLGFLQQKFSRSEILEVVEGLRLLGNIKVFDSIYAGNRARFVPELKAEVNITIDPLVDSFSVTDGILNSSLVEALADWFAEATIWHAPHLQGQLLQASLLDGLNCEALMSVASGFKSQLRTLVLENMWAWKLNAMDTHPPVRVYSNSQFGAPDLLLLFWVSDGEESEGLELTRSKRRHFIQRRKNRVVLWGPEWIGALHFGRAQSEYRAKQVDLIMSFRKSFGHKLYPGWGVHALQWSGESA</sequence>
<evidence type="ECO:0000256" key="2">
    <source>
        <dbReference type="SAM" id="MobiDB-lite"/>
    </source>
</evidence>
<gene>
    <name evidence="5" type="ORF">CCMP2556_LOCUS27078</name>
    <name evidence="6" type="ORF">CCMP2556_LOCUS27341</name>
</gene>
<evidence type="ECO:0000313" key="6">
    <source>
        <dbReference type="EMBL" id="CAK9054760.1"/>
    </source>
</evidence>
<evidence type="ECO:0000259" key="4">
    <source>
        <dbReference type="Pfam" id="PF03407"/>
    </source>
</evidence>
<evidence type="ECO:0000313" key="7">
    <source>
        <dbReference type="Proteomes" id="UP001642484"/>
    </source>
</evidence>
<protein>
    <recommendedName>
        <fullName evidence="4">Nucleotide-diphospho-sugar transferase domain-containing protein</fullName>
    </recommendedName>
</protein>
<feature type="region of interest" description="Disordered" evidence="2">
    <location>
        <begin position="83"/>
        <end position="111"/>
    </location>
</feature>
<reference evidence="6 7" key="1">
    <citation type="submission" date="2024-02" db="EMBL/GenBank/DDBJ databases">
        <authorList>
            <person name="Chen Y."/>
            <person name="Shah S."/>
            <person name="Dougan E. K."/>
            <person name="Thang M."/>
            <person name="Chan C."/>
        </authorList>
    </citation>
    <scope>NUCLEOTIDE SEQUENCE [LARGE SCALE GENOMIC DNA]</scope>
</reference>
<dbReference type="Proteomes" id="UP001642484">
    <property type="component" value="Unassembled WGS sequence"/>
</dbReference>
<evidence type="ECO:0000313" key="5">
    <source>
        <dbReference type="EMBL" id="CAK9054069.1"/>
    </source>
</evidence>
<organism evidence="6 7">
    <name type="scientific">Durusdinium trenchii</name>
    <dbReference type="NCBI Taxonomy" id="1381693"/>
    <lineage>
        <taxon>Eukaryota</taxon>
        <taxon>Sar</taxon>
        <taxon>Alveolata</taxon>
        <taxon>Dinophyceae</taxon>
        <taxon>Suessiales</taxon>
        <taxon>Symbiodiniaceae</taxon>
        <taxon>Durusdinium</taxon>
    </lineage>
</organism>
<comment type="similarity">
    <text evidence="1">Belongs to the glycosyltransferase 77 family.</text>
</comment>
<comment type="caution">
    <text evidence="6">The sequence shown here is derived from an EMBL/GenBank/DDBJ whole genome shotgun (WGS) entry which is preliminary data.</text>
</comment>
<evidence type="ECO:0000256" key="1">
    <source>
        <dbReference type="ARBA" id="ARBA00007033"/>
    </source>
</evidence>
<accession>A0ABP0MTE5</accession>
<keyword evidence="3" id="KW-0732">Signal</keyword>
<dbReference type="InterPro" id="IPR052636">
    <property type="entry name" value="UDP-D-xylose:L-fucose_XylT"/>
</dbReference>
<dbReference type="SUPFAM" id="SSF53448">
    <property type="entry name" value="Nucleotide-diphospho-sugar transferases"/>
    <property type="match status" value="1"/>
</dbReference>
<dbReference type="InterPro" id="IPR005069">
    <property type="entry name" value="Nucl-diP-sugar_transferase"/>
</dbReference>
<keyword evidence="7" id="KW-1185">Reference proteome</keyword>
<name>A0ABP0MTE5_9DINO</name>
<feature type="chain" id="PRO_5045029348" description="Nucleotide-diphospho-sugar transferase domain-containing protein" evidence="3">
    <location>
        <begin position="21"/>
        <end position="1050"/>
    </location>
</feature>
<dbReference type="EMBL" id="CAXAMN010019335">
    <property type="protein sequence ID" value="CAK9054069.1"/>
    <property type="molecule type" value="Genomic_DNA"/>
</dbReference>
<feature type="domain" description="Nucleotide-diphospho-sugar transferase" evidence="4">
    <location>
        <begin position="177"/>
        <end position="401"/>
    </location>
</feature>
<proteinExistence type="inferred from homology"/>
<dbReference type="Gene3D" id="3.90.550.10">
    <property type="entry name" value="Spore Coat Polysaccharide Biosynthesis Protein SpsA, Chain A"/>
    <property type="match status" value="1"/>
</dbReference>
<dbReference type="EMBL" id="CAXAMN010019668">
    <property type="protein sequence ID" value="CAK9054760.1"/>
    <property type="molecule type" value="Genomic_DNA"/>
</dbReference>
<dbReference type="Pfam" id="PF03407">
    <property type="entry name" value="Nucleotid_trans"/>
    <property type="match status" value="1"/>
</dbReference>